<dbReference type="InterPro" id="IPR000276">
    <property type="entry name" value="GPCR_Rhodpsn"/>
</dbReference>
<accession>A0A6J8BD26</accession>
<dbReference type="Gene3D" id="1.20.1070.10">
    <property type="entry name" value="Rhodopsin 7-helix transmembrane proteins"/>
    <property type="match status" value="1"/>
</dbReference>
<feature type="transmembrane region" description="Helical" evidence="9">
    <location>
        <begin position="81"/>
        <end position="105"/>
    </location>
</feature>
<proteinExistence type="predicted"/>
<feature type="transmembrane region" description="Helical" evidence="9">
    <location>
        <begin position="252"/>
        <end position="274"/>
    </location>
</feature>
<gene>
    <name evidence="11" type="ORF">MCOR_17342</name>
</gene>
<dbReference type="GO" id="GO:0004930">
    <property type="term" value="F:G protein-coupled receptor activity"/>
    <property type="evidence" value="ECO:0007669"/>
    <property type="project" value="UniProtKB-KW"/>
</dbReference>
<keyword evidence="8" id="KW-0807">Transducer</keyword>
<dbReference type="AlphaFoldDB" id="A0A6J8BD26"/>
<keyword evidence="6 9" id="KW-0472">Membrane</keyword>
<evidence type="ECO:0000259" key="10">
    <source>
        <dbReference type="PROSITE" id="PS50262"/>
    </source>
</evidence>
<feature type="transmembrane region" description="Helical" evidence="9">
    <location>
        <begin position="117"/>
        <end position="138"/>
    </location>
</feature>
<feature type="transmembrane region" description="Helical" evidence="9">
    <location>
        <begin position="198"/>
        <end position="221"/>
    </location>
</feature>
<dbReference type="PANTHER" id="PTHR24228">
    <property type="entry name" value="B2 BRADYKININ RECEPTOR/ANGIOTENSIN II RECEPTOR"/>
    <property type="match status" value="1"/>
</dbReference>
<sequence length="418" mass="48037">MKDPAYDGQVLDWNMKDFKIISKHMEISRKSSFKDVIGCKRFVDTGRIDTMVLLINTTTVLNRTNMTDMDDYYGPALTSFFAVWLIMIILCSIIGNILVMLVILLDSKMRHVHNSTNLFLFNLALSDVMTGLLDAPVSLYTLTQEHWDLGDFLCNVNLFLNATFLFTSVHSLMYISIHKYLSVKRLSECNTLPVSKCACYTMILASWGWGIVFALLTTLYLSAAEYKAKTIQCGPKYPIFNIKSFALSFGNLMLNFVIPLIIMIIMYSRIYFIIKADAVFRRKSTKLDSKIRSRSDPNVVNEKAVIHTLVIVLSCFIICWLPYMFYTNFIFFTIDRKTIPAFINPLAYCFGFSSSACNPLIYAFRFPDFKNGYLHILRKLSCRKSKKSVLYHVNDPDDTIEHIDLGECNEDEHHDTVK</sequence>
<evidence type="ECO:0000313" key="11">
    <source>
        <dbReference type="EMBL" id="CAC5381483.1"/>
    </source>
</evidence>
<evidence type="ECO:0000256" key="9">
    <source>
        <dbReference type="SAM" id="Phobius"/>
    </source>
</evidence>
<keyword evidence="12" id="KW-1185">Reference proteome</keyword>
<evidence type="ECO:0000256" key="5">
    <source>
        <dbReference type="ARBA" id="ARBA00023040"/>
    </source>
</evidence>
<comment type="subcellular location">
    <subcellularLocation>
        <location evidence="1">Cell membrane</location>
        <topology evidence="1">Multi-pass membrane protein</topology>
    </subcellularLocation>
</comment>
<keyword evidence="2" id="KW-1003">Cell membrane</keyword>
<protein>
    <recommendedName>
        <fullName evidence="10">G-protein coupled receptors family 1 profile domain-containing protein</fullName>
    </recommendedName>
</protein>
<dbReference type="Proteomes" id="UP000507470">
    <property type="component" value="Unassembled WGS sequence"/>
</dbReference>
<evidence type="ECO:0000256" key="2">
    <source>
        <dbReference type="ARBA" id="ARBA00022475"/>
    </source>
</evidence>
<dbReference type="EMBL" id="CACVKT020003066">
    <property type="protein sequence ID" value="CAC5381483.1"/>
    <property type="molecule type" value="Genomic_DNA"/>
</dbReference>
<evidence type="ECO:0000256" key="6">
    <source>
        <dbReference type="ARBA" id="ARBA00023136"/>
    </source>
</evidence>
<evidence type="ECO:0000313" key="12">
    <source>
        <dbReference type="Proteomes" id="UP000507470"/>
    </source>
</evidence>
<dbReference type="PROSITE" id="PS50262">
    <property type="entry name" value="G_PROTEIN_RECEP_F1_2"/>
    <property type="match status" value="1"/>
</dbReference>
<evidence type="ECO:0000256" key="8">
    <source>
        <dbReference type="ARBA" id="ARBA00023224"/>
    </source>
</evidence>
<keyword evidence="4 9" id="KW-1133">Transmembrane helix</keyword>
<reference evidence="11 12" key="1">
    <citation type="submission" date="2020-06" db="EMBL/GenBank/DDBJ databases">
        <authorList>
            <person name="Li R."/>
            <person name="Bekaert M."/>
        </authorList>
    </citation>
    <scope>NUCLEOTIDE SEQUENCE [LARGE SCALE GENOMIC DNA]</scope>
    <source>
        <strain evidence="12">wild</strain>
    </source>
</reference>
<evidence type="ECO:0000256" key="1">
    <source>
        <dbReference type="ARBA" id="ARBA00004651"/>
    </source>
</evidence>
<dbReference type="InterPro" id="IPR017452">
    <property type="entry name" value="GPCR_Rhodpsn_7TM"/>
</dbReference>
<feature type="transmembrane region" description="Helical" evidence="9">
    <location>
        <begin position="158"/>
        <end position="177"/>
    </location>
</feature>
<feature type="domain" description="G-protein coupled receptors family 1 profile" evidence="10">
    <location>
        <begin position="95"/>
        <end position="362"/>
    </location>
</feature>
<organism evidence="11 12">
    <name type="scientific">Mytilus coruscus</name>
    <name type="common">Sea mussel</name>
    <dbReference type="NCBI Taxonomy" id="42192"/>
    <lineage>
        <taxon>Eukaryota</taxon>
        <taxon>Metazoa</taxon>
        <taxon>Spiralia</taxon>
        <taxon>Lophotrochozoa</taxon>
        <taxon>Mollusca</taxon>
        <taxon>Bivalvia</taxon>
        <taxon>Autobranchia</taxon>
        <taxon>Pteriomorphia</taxon>
        <taxon>Mytilida</taxon>
        <taxon>Mytiloidea</taxon>
        <taxon>Mytilidae</taxon>
        <taxon>Mytilinae</taxon>
        <taxon>Mytilus</taxon>
    </lineage>
</organism>
<dbReference type="PRINTS" id="PR00237">
    <property type="entry name" value="GPCRRHODOPSN"/>
</dbReference>
<keyword evidence="3 9" id="KW-0812">Transmembrane</keyword>
<dbReference type="Pfam" id="PF00001">
    <property type="entry name" value="7tm_1"/>
    <property type="match status" value="1"/>
</dbReference>
<evidence type="ECO:0000256" key="3">
    <source>
        <dbReference type="ARBA" id="ARBA00022692"/>
    </source>
</evidence>
<dbReference type="PANTHER" id="PTHR24228:SF61">
    <property type="entry name" value="G-PROTEIN COUPLED RECEPTORS FAMILY 1 PROFILE DOMAIN-CONTAINING PROTEIN"/>
    <property type="match status" value="1"/>
</dbReference>
<feature type="transmembrane region" description="Helical" evidence="9">
    <location>
        <begin position="304"/>
        <end position="325"/>
    </location>
</feature>
<keyword evidence="7" id="KW-0675">Receptor</keyword>
<dbReference type="OrthoDB" id="10034726at2759"/>
<feature type="transmembrane region" description="Helical" evidence="9">
    <location>
        <begin position="345"/>
        <end position="364"/>
    </location>
</feature>
<dbReference type="CDD" id="cd00637">
    <property type="entry name" value="7tm_classA_rhodopsin-like"/>
    <property type="match status" value="1"/>
</dbReference>
<name>A0A6J8BD26_MYTCO</name>
<evidence type="ECO:0000256" key="4">
    <source>
        <dbReference type="ARBA" id="ARBA00022989"/>
    </source>
</evidence>
<dbReference type="GO" id="GO:0005886">
    <property type="term" value="C:plasma membrane"/>
    <property type="evidence" value="ECO:0007669"/>
    <property type="project" value="UniProtKB-SubCell"/>
</dbReference>
<keyword evidence="5" id="KW-0297">G-protein coupled receptor</keyword>
<evidence type="ECO:0000256" key="7">
    <source>
        <dbReference type="ARBA" id="ARBA00023170"/>
    </source>
</evidence>
<dbReference type="SUPFAM" id="SSF81321">
    <property type="entry name" value="Family A G protein-coupled receptor-like"/>
    <property type="match status" value="1"/>
</dbReference>